<organism evidence="1 2">
    <name type="scientific">Antarcticirhabdus aurantiaca</name>
    <dbReference type="NCBI Taxonomy" id="2606717"/>
    <lineage>
        <taxon>Bacteria</taxon>
        <taxon>Pseudomonadati</taxon>
        <taxon>Pseudomonadota</taxon>
        <taxon>Alphaproteobacteria</taxon>
        <taxon>Hyphomicrobiales</taxon>
        <taxon>Aurantimonadaceae</taxon>
        <taxon>Antarcticirhabdus</taxon>
    </lineage>
</organism>
<dbReference type="EMBL" id="CP113520">
    <property type="protein sequence ID" value="WAJ27271.1"/>
    <property type="molecule type" value="Genomic_DNA"/>
</dbReference>
<sequence length="478" mass="51666">MNEARENLGDERIRMLVDSVLGAMEAGQDHLVDMPLAELLASPDEPLKWALLFHLAGAGYRPAQLEVSARCAAEVVLMVALHDSFRGRTLDDEGRRLVARALTDAETMVGHAVGWGTLAHGLASEGRSGTVRSATDPKAIGIDATAALWAGVSTSARELGYGEGYEEGSSLAVAVAKRNLKESRTPEEPDLRQNSSGRVVVPSATLSRDDRKQWDIEQVIGKALPLVHASGLADSRRDLHAGHPHAASAIDRILADLAEDRPVSIRPTLLVGPPGAGKSRLCRDLLDALGMPFAAIDAGTTSDHGLTGSPRRWSSAYPSVPLRLFTQHKLANPGVIVDELEKAGRSSAGSVHDPLLSLLEPLSATKWRDLFLDAEIDASRIIWLFTANSTQGLPGPLRSRLRVLKVPLPSAEHVPALSDRIRRDLLAELDLEPGMEPPFDGEELGALTNAFGAQGSLRDLRRYVEELIKLRWFEGRQH</sequence>
<evidence type="ECO:0000313" key="2">
    <source>
        <dbReference type="Proteomes" id="UP001163223"/>
    </source>
</evidence>
<evidence type="ECO:0000313" key="1">
    <source>
        <dbReference type="EMBL" id="WAJ27271.1"/>
    </source>
</evidence>
<reference evidence="1" key="1">
    <citation type="submission" date="2022-11" db="EMBL/GenBank/DDBJ databases">
        <title>beta-Carotene-producing bacterium, Jeongeuplla avenae sp. nov., alleviates the salt stress of Arabidopsis seedlings.</title>
        <authorList>
            <person name="Jiang L."/>
            <person name="Lee J."/>
        </authorList>
    </citation>
    <scope>NUCLEOTIDE SEQUENCE</scope>
    <source>
        <strain evidence="1">DY_R2A_6</strain>
    </source>
</reference>
<proteinExistence type="predicted"/>
<keyword evidence="2" id="KW-1185">Reference proteome</keyword>
<dbReference type="Proteomes" id="UP001163223">
    <property type="component" value="Chromosome"/>
</dbReference>
<accession>A0ACD4NKY2</accession>
<protein>
    <submittedName>
        <fullName evidence="1">AAA family ATPase</fullName>
    </submittedName>
</protein>
<gene>
    <name evidence="1" type="ORF">OXU80_20815</name>
</gene>
<name>A0ACD4NKY2_9HYPH</name>